<reference evidence="1" key="2">
    <citation type="submission" date="2021-12" db="EMBL/GenBank/DDBJ databases">
        <title>Resequencing data analysis of finger millet.</title>
        <authorList>
            <person name="Hatakeyama M."/>
            <person name="Aluri S."/>
            <person name="Balachadran M.T."/>
            <person name="Sivarajan S.R."/>
            <person name="Poveda L."/>
            <person name="Shimizu-Inatsugi R."/>
            <person name="Schlapbach R."/>
            <person name="Sreeman S.M."/>
            <person name="Shimizu K.K."/>
        </authorList>
    </citation>
    <scope>NUCLEOTIDE SEQUENCE</scope>
</reference>
<evidence type="ECO:0000313" key="2">
    <source>
        <dbReference type="Proteomes" id="UP001054889"/>
    </source>
</evidence>
<name>A0AAV5D0G9_ELECO</name>
<reference evidence="1" key="1">
    <citation type="journal article" date="2018" name="DNA Res.">
        <title>Multiple hybrid de novo genome assembly of finger millet, an orphan allotetraploid crop.</title>
        <authorList>
            <person name="Hatakeyama M."/>
            <person name="Aluri S."/>
            <person name="Balachadran M.T."/>
            <person name="Sivarajan S.R."/>
            <person name="Patrignani A."/>
            <person name="Gruter S."/>
            <person name="Poveda L."/>
            <person name="Shimizu-Inatsugi R."/>
            <person name="Baeten J."/>
            <person name="Francoijs K.J."/>
            <person name="Nataraja K.N."/>
            <person name="Reddy Y.A.N."/>
            <person name="Phadnis S."/>
            <person name="Ravikumar R.L."/>
            <person name="Schlapbach R."/>
            <person name="Sreeman S.M."/>
            <person name="Shimizu K.K."/>
        </authorList>
    </citation>
    <scope>NUCLEOTIDE SEQUENCE</scope>
</reference>
<dbReference type="AlphaFoldDB" id="A0AAV5D0G9"/>
<evidence type="ECO:0000313" key="1">
    <source>
        <dbReference type="EMBL" id="GJN04439.1"/>
    </source>
</evidence>
<keyword evidence="2" id="KW-1185">Reference proteome</keyword>
<organism evidence="1 2">
    <name type="scientific">Eleusine coracana subsp. coracana</name>
    <dbReference type="NCBI Taxonomy" id="191504"/>
    <lineage>
        <taxon>Eukaryota</taxon>
        <taxon>Viridiplantae</taxon>
        <taxon>Streptophyta</taxon>
        <taxon>Embryophyta</taxon>
        <taxon>Tracheophyta</taxon>
        <taxon>Spermatophyta</taxon>
        <taxon>Magnoliopsida</taxon>
        <taxon>Liliopsida</taxon>
        <taxon>Poales</taxon>
        <taxon>Poaceae</taxon>
        <taxon>PACMAD clade</taxon>
        <taxon>Chloridoideae</taxon>
        <taxon>Cynodonteae</taxon>
        <taxon>Eleusininae</taxon>
        <taxon>Eleusine</taxon>
    </lineage>
</organism>
<gene>
    <name evidence="1" type="primary">ga21989</name>
    <name evidence="1" type="ORF">PR202_ga21989</name>
</gene>
<accession>A0AAV5D0G9</accession>
<proteinExistence type="predicted"/>
<protein>
    <submittedName>
        <fullName evidence="1">Uncharacterized protein</fullName>
    </submittedName>
</protein>
<sequence>MPILSGLDIVQVKVGSSTTRTTSNHTRKYSSCSYGFVAEKGRYRFNPSDLHDAGEVAFDKRFTNSKVPMVLKWTILNEDRACASNHSERVNEGVGYLCKCSKGYAGNPYTADQGGCTSKLNY</sequence>
<dbReference type="EMBL" id="BQKI01000011">
    <property type="protein sequence ID" value="GJN04439.1"/>
    <property type="molecule type" value="Genomic_DNA"/>
</dbReference>
<dbReference type="Proteomes" id="UP001054889">
    <property type="component" value="Unassembled WGS sequence"/>
</dbReference>
<dbReference type="PANTHER" id="PTHR33491">
    <property type="entry name" value="OSJNBA0016N04.9 PROTEIN"/>
    <property type="match status" value="1"/>
</dbReference>
<comment type="caution">
    <text evidence="1">The sequence shown here is derived from an EMBL/GenBank/DDBJ whole genome shotgun (WGS) entry which is preliminary data.</text>
</comment>